<dbReference type="CDD" id="cd00838">
    <property type="entry name" value="MPP_superfamily"/>
    <property type="match status" value="1"/>
</dbReference>
<evidence type="ECO:0000313" key="3">
    <source>
        <dbReference type="Proteomes" id="UP000321548"/>
    </source>
</evidence>
<evidence type="ECO:0000313" key="2">
    <source>
        <dbReference type="EMBL" id="TXL62657.1"/>
    </source>
</evidence>
<protein>
    <submittedName>
        <fullName evidence="2">Metallophosphoesterase</fullName>
    </submittedName>
</protein>
<name>A0A5C8NNK2_9BURK</name>
<keyword evidence="1" id="KW-0732">Signal</keyword>
<accession>A0A5C8NNK2</accession>
<reference evidence="2 3" key="1">
    <citation type="submission" date="2019-06" db="EMBL/GenBank/DDBJ databases">
        <title>Quisquiliibacterium sp. nov., isolated from a maize field.</title>
        <authorList>
            <person name="Lin S.-Y."/>
            <person name="Tsai C.-F."/>
            <person name="Young C.-C."/>
        </authorList>
    </citation>
    <scope>NUCLEOTIDE SEQUENCE [LARGE SCALE GENOMIC DNA]</scope>
    <source>
        <strain evidence="2 3">CC-CFT501</strain>
    </source>
</reference>
<sequence>MRGRPSARGALRGGPRALAAALATTLCMAAGAGTSPARADGPATQGAVSFALIGDLPYFALEVPMVGQIFDSLDEDIAFVVHAGDLKGSWESCDDALLAERHALLDRSPVPLVFTPGDNEWADCHHSRAGGFDPLERLAALRRLFFADADALGGRPGLDAESAPGVEPLVLRRQADATPGGPPENLRWRAGGTLFATINLPGSRNAREVEKRHPGSRAARERWNEAWLREAYAIATRDRLGAIVVIGQANPHFGRSAGGHYASFQRLLEGLAARFPGHTLFLHGDTHRHSVERLGERLLRVESYGSPFSNLWVRIDVDPAADEPFRITSRRTDPDPPRP</sequence>
<keyword evidence="3" id="KW-1185">Reference proteome</keyword>
<organism evidence="2 3">
    <name type="scientific">Zeimonas arvi</name>
    <dbReference type="NCBI Taxonomy" id="2498847"/>
    <lineage>
        <taxon>Bacteria</taxon>
        <taxon>Pseudomonadati</taxon>
        <taxon>Pseudomonadota</taxon>
        <taxon>Betaproteobacteria</taxon>
        <taxon>Burkholderiales</taxon>
        <taxon>Burkholderiaceae</taxon>
        <taxon>Zeimonas</taxon>
    </lineage>
</organism>
<dbReference type="OrthoDB" id="58809at2"/>
<evidence type="ECO:0000256" key="1">
    <source>
        <dbReference type="SAM" id="SignalP"/>
    </source>
</evidence>
<feature type="signal peptide" evidence="1">
    <location>
        <begin position="1"/>
        <end position="39"/>
    </location>
</feature>
<dbReference type="RefSeq" id="WP_147705830.1">
    <property type="nucleotide sequence ID" value="NZ_VDUY01000009.1"/>
</dbReference>
<gene>
    <name evidence="2" type="ORF">FHP08_17690</name>
</gene>
<feature type="chain" id="PRO_5022686318" evidence="1">
    <location>
        <begin position="40"/>
        <end position="339"/>
    </location>
</feature>
<comment type="caution">
    <text evidence="2">The sequence shown here is derived from an EMBL/GenBank/DDBJ whole genome shotgun (WGS) entry which is preliminary data.</text>
</comment>
<dbReference type="Proteomes" id="UP000321548">
    <property type="component" value="Unassembled WGS sequence"/>
</dbReference>
<dbReference type="AlphaFoldDB" id="A0A5C8NNK2"/>
<dbReference type="EMBL" id="VDUY01000009">
    <property type="protein sequence ID" value="TXL62657.1"/>
    <property type="molecule type" value="Genomic_DNA"/>
</dbReference>
<proteinExistence type="predicted"/>
<dbReference type="SUPFAM" id="SSF56300">
    <property type="entry name" value="Metallo-dependent phosphatases"/>
    <property type="match status" value="1"/>
</dbReference>
<dbReference type="InterPro" id="IPR029052">
    <property type="entry name" value="Metallo-depent_PP-like"/>
</dbReference>